<sequence length="179" mass="20469">MIGIKLSTPDCLVHSPTQHYTTKNRCNLVNAFPFCIFSSPIFRVIFFHFLGKLTGTTLIELRSIFLFCLIELQMSSTVDSSGNPIPSSSVLMASSKHIGIRCHSENLEFLKCKKKDQNPEKCLDKGRNVTRCVLGLLKDLHQKCTNEMNDYVGCMYYHTNEFDLCRKEQQAFEQKCSLE</sequence>
<keyword evidence="5" id="KW-0679">Respiratory chain</keyword>
<dbReference type="Proteomes" id="UP001189624">
    <property type="component" value="Chromosome 4"/>
</dbReference>
<dbReference type="PROSITE" id="PS51808">
    <property type="entry name" value="CHCH"/>
    <property type="match status" value="2"/>
</dbReference>
<keyword evidence="4" id="KW-0813">Transport</keyword>
<protein>
    <recommendedName>
        <fullName evidence="12">CHCH domain-containing protein</fullName>
    </recommendedName>
</protein>
<dbReference type="AlphaFoldDB" id="A0AA86VJ82"/>
<evidence type="ECO:0000256" key="3">
    <source>
        <dbReference type="ARBA" id="ARBA00010705"/>
    </source>
</evidence>
<comment type="similarity">
    <text evidence="3">Belongs to the complex I NDUFA8 subunit family.</text>
</comment>
<keyword evidence="6" id="KW-0677">Repeat</keyword>
<accession>A0AA86VJ82</accession>
<evidence type="ECO:0000313" key="11">
    <source>
        <dbReference type="Proteomes" id="UP001189624"/>
    </source>
</evidence>
<comment type="function">
    <text evidence="1">Accessory subunit of the mitochondrial membrane respiratory chain NADH dehydrogenase (Complex I), that is believed not to be involved in catalysis. Complex I functions in the transfer of electrons from NADH to the respiratory chain. The immediate electron acceptor for the enzyme is believed to be ubiquinone.</text>
</comment>
<evidence type="ECO:0000313" key="10">
    <source>
        <dbReference type="EMBL" id="CAJ1949878.1"/>
    </source>
</evidence>
<reference evidence="10" key="1">
    <citation type="submission" date="2023-10" db="EMBL/GenBank/DDBJ databases">
        <authorList>
            <person name="Domelevo Entfellner J.-B."/>
        </authorList>
    </citation>
    <scope>NUCLEOTIDE SEQUENCE</scope>
</reference>
<dbReference type="Gramene" id="rna-AYBTSS11_LOCUS13949">
    <property type="protein sequence ID" value="CAJ1949878.1"/>
    <property type="gene ID" value="gene-AYBTSS11_LOCUS13949"/>
</dbReference>
<evidence type="ECO:0000256" key="2">
    <source>
        <dbReference type="ARBA" id="ARBA00004173"/>
    </source>
</evidence>
<comment type="subcellular location">
    <subcellularLocation>
        <location evidence="2">Mitochondrion</location>
    </subcellularLocation>
</comment>
<dbReference type="GO" id="GO:0006120">
    <property type="term" value="P:mitochondrial electron transport, NADH to ubiquinone"/>
    <property type="evidence" value="ECO:0007669"/>
    <property type="project" value="InterPro"/>
</dbReference>
<dbReference type="PANTHER" id="PTHR13344">
    <property type="entry name" value="NADH-UBIQUINONE OXIDOREDUCTASE"/>
    <property type="match status" value="1"/>
</dbReference>
<keyword evidence="9" id="KW-1015">Disulfide bond</keyword>
<evidence type="ECO:0000256" key="6">
    <source>
        <dbReference type="ARBA" id="ARBA00022737"/>
    </source>
</evidence>
<evidence type="ECO:0000256" key="1">
    <source>
        <dbReference type="ARBA" id="ARBA00003195"/>
    </source>
</evidence>
<dbReference type="InterPro" id="IPR016680">
    <property type="entry name" value="NDUFA8"/>
</dbReference>
<dbReference type="GO" id="GO:0005739">
    <property type="term" value="C:mitochondrion"/>
    <property type="evidence" value="ECO:0007669"/>
    <property type="project" value="UniProtKB-SubCell"/>
</dbReference>
<evidence type="ECO:0000256" key="9">
    <source>
        <dbReference type="ARBA" id="ARBA00023157"/>
    </source>
</evidence>
<dbReference type="PANTHER" id="PTHR13344:SF0">
    <property type="entry name" value="NADH DEHYDROGENASE [UBIQUINONE] 1 ALPHA SUBCOMPLEX SUBUNIT 8"/>
    <property type="match status" value="1"/>
</dbReference>
<dbReference type="EMBL" id="OY731401">
    <property type="protein sequence ID" value="CAJ1949878.1"/>
    <property type="molecule type" value="Genomic_DNA"/>
</dbReference>
<evidence type="ECO:0000256" key="4">
    <source>
        <dbReference type="ARBA" id="ARBA00022448"/>
    </source>
</evidence>
<organism evidence="10 11">
    <name type="scientific">Sphenostylis stenocarpa</name>
    <dbReference type="NCBI Taxonomy" id="92480"/>
    <lineage>
        <taxon>Eukaryota</taxon>
        <taxon>Viridiplantae</taxon>
        <taxon>Streptophyta</taxon>
        <taxon>Embryophyta</taxon>
        <taxon>Tracheophyta</taxon>
        <taxon>Spermatophyta</taxon>
        <taxon>Magnoliopsida</taxon>
        <taxon>eudicotyledons</taxon>
        <taxon>Gunneridae</taxon>
        <taxon>Pentapetalae</taxon>
        <taxon>rosids</taxon>
        <taxon>fabids</taxon>
        <taxon>Fabales</taxon>
        <taxon>Fabaceae</taxon>
        <taxon>Papilionoideae</taxon>
        <taxon>50 kb inversion clade</taxon>
        <taxon>NPAAA clade</taxon>
        <taxon>indigoferoid/millettioid clade</taxon>
        <taxon>Phaseoleae</taxon>
        <taxon>Sphenostylis</taxon>
    </lineage>
</organism>
<evidence type="ECO:0000256" key="5">
    <source>
        <dbReference type="ARBA" id="ARBA00022660"/>
    </source>
</evidence>
<keyword evidence="7" id="KW-0249">Electron transport</keyword>
<gene>
    <name evidence="10" type="ORF">AYBTSS11_LOCUS13949</name>
</gene>
<proteinExistence type="inferred from homology"/>
<name>A0AA86VJ82_9FABA</name>
<evidence type="ECO:0008006" key="12">
    <source>
        <dbReference type="Google" id="ProtNLM"/>
    </source>
</evidence>
<evidence type="ECO:0000256" key="7">
    <source>
        <dbReference type="ARBA" id="ARBA00022982"/>
    </source>
</evidence>
<keyword evidence="11" id="KW-1185">Reference proteome</keyword>
<keyword evidence="8" id="KW-0496">Mitochondrion</keyword>
<evidence type="ECO:0000256" key="8">
    <source>
        <dbReference type="ARBA" id="ARBA00023128"/>
    </source>
</evidence>